<protein>
    <submittedName>
        <fullName evidence="17">Dipeptide/oligopeptide/nickel ABC transporter permease/ATP-binding protein</fullName>
    </submittedName>
</protein>
<keyword evidence="10" id="KW-1278">Translocase</keyword>
<dbReference type="Proteomes" id="UP001448614">
    <property type="component" value="Unassembled WGS sequence"/>
</dbReference>
<dbReference type="SUPFAM" id="SSF52540">
    <property type="entry name" value="P-loop containing nucleoside triphosphate hydrolases"/>
    <property type="match status" value="1"/>
</dbReference>
<dbReference type="CDD" id="cd03257">
    <property type="entry name" value="ABC_NikE_OppD_transporters"/>
    <property type="match status" value="1"/>
</dbReference>
<feature type="region of interest" description="Disordered" evidence="14">
    <location>
        <begin position="621"/>
        <end position="640"/>
    </location>
</feature>
<organism evidence="17 18">
    <name type="scientific">Paenarthrobacter nicotinovorans</name>
    <name type="common">Arthrobacter nicotinovorans</name>
    <dbReference type="NCBI Taxonomy" id="29320"/>
    <lineage>
        <taxon>Bacteria</taxon>
        <taxon>Bacillati</taxon>
        <taxon>Actinomycetota</taxon>
        <taxon>Actinomycetes</taxon>
        <taxon>Micrococcales</taxon>
        <taxon>Micrococcaceae</taxon>
        <taxon>Paenarthrobacter</taxon>
    </lineage>
</organism>
<dbReference type="CDD" id="cd06261">
    <property type="entry name" value="TM_PBP2"/>
    <property type="match status" value="1"/>
</dbReference>
<keyword evidence="5" id="KW-1003">Cell membrane</keyword>
<name>A0ABV0GPE1_PAENI</name>
<keyword evidence="9" id="KW-0067">ATP-binding</keyword>
<evidence type="ECO:0000259" key="15">
    <source>
        <dbReference type="PROSITE" id="PS50893"/>
    </source>
</evidence>
<comment type="subcellular location">
    <subcellularLocation>
        <location evidence="13">Cell membrane</location>
        <topology evidence="13">Multi-pass membrane protein</topology>
    </subcellularLocation>
    <subcellularLocation>
        <location evidence="2">Cell membrane</location>
        <topology evidence="2">Peripheral membrane protein</topology>
    </subcellularLocation>
    <subcellularLocation>
        <location evidence="1">Membrane</location>
        <topology evidence="1">Multi-pass membrane protein</topology>
    </subcellularLocation>
</comment>
<evidence type="ECO:0000256" key="12">
    <source>
        <dbReference type="ARBA" id="ARBA00023136"/>
    </source>
</evidence>
<keyword evidence="18" id="KW-1185">Reference proteome</keyword>
<dbReference type="PROSITE" id="PS50928">
    <property type="entry name" value="ABC_TM1"/>
    <property type="match status" value="1"/>
</dbReference>
<keyword evidence="12 13" id="KW-0472">Membrane</keyword>
<dbReference type="InterPro" id="IPR013563">
    <property type="entry name" value="Oligopep_ABC_C"/>
</dbReference>
<evidence type="ECO:0000256" key="7">
    <source>
        <dbReference type="ARBA" id="ARBA00022692"/>
    </source>
</evidence>
<evidence type="ECO:0000256" key="2">
    <source>
        <dbReference type="ARBA" id="ARBA00004202"/>
    </source>
</evidence>
<evidence type="ECO:0000259" key="16">
    <source>
        <dbReference type="PROSITE" id="PS50928"/>
    </source>
</evidence>
<feature type="transmembrane region" description="Helical" evidence="13">
    <location>
        <begin position="225"/>
        <end position="248"/>
    </location>
</feature>
<feature type="transmembrane region" description="Helical" evidence="13">
    <location>
        <begin position="268"/>
        <end position="291"/>
    </location>
</feature>
<dbReference type="InterPro" id="IPR035906">
    <property type="entry name" value="MetI-like_sf"/>
</dbReference>
<evidence type="ECO:0000256" key="6">
    <source>
        <dbReference type="ARBA" id="ARBA00022519"/>
    </source>
</evidence>
<sequence>MSDSVDSAAVTTASTDLAAKQGSGQSGTVVRSTVMRRLLKNPMGIASLVILLTIAALAILAPVIAPFEENFANISKTLAAPDSVNIMGTDSAGRDTWSRLLFGAQLTLLSALLCAGVAIAIGLPAGLIAGYYAGKFEAVSNWVVSILMSLPGLIVLLTIRAAFGPSVWISMIAFGVLISPSYFRLTRTAVQSVRNELYVDAARVSGLSDLSIIARHIFSVVRAPIIIQTAAIAGVAIAIQSGLEFLGLGDPTKATWGVMLSEGFKNVYLTPILLLWPALAMALTIGGLVLLGNAIRDALEDGEKIKHRKTRAVATAESTSSSASTTADPAKARQSRKSVAAVDAGTEHHLVKVTNLGVGYPQADGSIKKVVDDVSFHVDRGEILGIVGESGSGKSQTAFSILGLLPDNARIVGGSIQFDGNYTVAPGEDRVSQERLSKLRGKRISYIPQEPMSNLDPAFTIGYQLVTPMVRVLGISKAEARQRALKLLTDVGITNPERTFNAYPHEVSGGMAQRVLIAGAISCEPDLVIADEPTTALDVTVQADVLDLLRELQQRLNIGVILVTHNFGVVADLCDRVAVMQNGRLVEEGTVREILRNPKEPYTQTLLGSMLEGKTPMTMLVSQPGSAAQPESAAQKEPVA</sequence>
<evidence type="ECO:0000256" key="9">
    <source>
        <dbReference type="ARBA" id="ARBA00022840"/>
    </source>
</evidence>
<dbReference type="Pfam" id="PF12911">
    <property type="entry name" value="OppC_N"/>
    <property type="match status" value="1"/>
</dbReference>
<evidence type="ECO:0000256" key="14">
    <source>
        <dbReference type="SAM" id="MobiDB-lite"/>
    </source>
</evidence>
<dbReference type="Gene3D" id="1.10.3720.10">
    <property type="entry name" value="MetI-like"/>
    <property type="match status" value="1"/>
</dbReference>
<dbReference type="SUPFAM" id="SSF161098">
    <property type="entry name" value="MetI-like"/>
    <property type="match status" value="1"/>
</dbReference>
<evidence type="ECO:0000256" key="1">
    <source>
        <dbReference type="ARBA" id="ARBA00004141"/>
    </source>
</evidence>
<accession>A0ABV0GPE1</accession>
<dbReference type="SMART" id="SM00382">
    <property type="entry name" value="AAA"/>
    <property type="match status" value="1"/>
</dbReference>
<feature type="transmembrane region" description="Helical" evidence="13">
    <location>
        <begin position="108"/>
        <end position="132"/>
    </location>
</feature>
<gene>
    <name evidence="17" type="ORF">V3C41_05010</name>
</gene>
<keyword evidence="8" id="KW-0547">Nucleotide-binding</keyword>
<dbReference type="InterPro" id="IPR000515">
    <property type="entry name" value="MetI-like"/>
</dbReference>
<dbReference type="RefSeq" id="WP_347781978.1">
    <property type="nucleotide sequence ID" value="NZ_JBBMFV010000004.1"/>
</dbReference>
<evidence type="ECO:0000313" key="17">
    <source>
        <dbReference type="EMBL" id="MEO3940425.1"/>
    </source>
</evidence>
<feature type="domain" description="ABC transmembrane type-1" evidence="16">
    <location>
        <begin position="104"/>
        <end position="296"/>
    </location>
</feature>
<evidence type="ECO:0000256" key="8">
    <source>
        <dbReference type="ARBA" id="ARBA00022741"/>
    </source>
</evidence>
<comment type="similarity">
    <text evidence="3">Belongs to the ABC transporter superfamily.</text>
</comment>
<dbReference type="PANTHER" id="PTHR43297:SF14">
    <property type="entry name" value="ATPASE AAA-TYPE CORE DOMAIN-CONTAINING PROTEIN"/>
    <property type="match status" value="1"/>
</dbReference>
<evidence type="ECO:0000256" key="4">
    <source>
        <dbReference type="ARBA" id="ARBA00022448"/>
    </source>
</evidence>
<dbReference type="InterPro" id="IPR050388">
    <property type="entry name" value="ABC_Ni/Peptide_Import"/>
</dbReference>
<feature type="region of interest" description="Disordered" evidence="14">
    <location>
        <begin position="310"/>
        <end position="337"/>
    </location>
</feature>
<dbReference type="PROSITE" id="PS00211">
    <property type="entry name" value="ABC_TRANSPORTER_1"/>
    <property type="match status" value="1"/>
</dbReference>
<dbReference type="Pfam" id="PF00005">
    <property type="entry name" value="ABC_tran"/>
    <property type="match status" value="1"/>
</dbReference>
<feature type="transmembrane region" description="Helical" evidence="13">
    <location>
        <begin position="45"/>
        <end position="65"/>
    </location>
</feature>
<evidence type="ECO:0000256" key="11">
    <source>
        <dbReference type="ARBA" id="ARBA00022989"/>
    </source>
</evidence>
<dbReference type="InterPro" id="IPR003593">
    <property type="entry name" value="AAA+_ATPase"/>
</dbReference>
<reference evidence="17 18" key="1">
    <citation type="journal article" date="2024" name="Appl. Microbiol. Biotechnol.">
        <title>Biosynthetic gene clusters with biotechnological applications in novel Antarctic isolates from Actinomycetota.</title>
        <authorList>
            <person name="Bruna P."/>
            <person name="Nunez-Montero K."/>
            <person name="Contreras M.J."/>
            <person name="Leal K."/>
            <person name="Garcia M."/>
            <person name="Abanto M."/>
            <person name="Barrientos L."/>
        </authorList>
    </citation>
    <scope>NUCLEOTIDE SEQUENCE [LARGE SCALE GENOMIC DNA]</scope>
    <source>
        <strain evidence="17 18">Se16.17</strain>
    </source>
</reference>
<feature type="compositionally biased region" description="Low complexity" evidence="14">
    <location>
        <begin position="312"/>
        <end position="327"/>
    </location>
</feature>
<proteinExistence type="inferred from homology"/>
<dbReference type="Pfam" id="PF00528">
    <property type="entry name" value="BPD_transp_1"/>
    <property type="match status" value="1"/>
</dbReference>
<dbReference type="PROSITE" id="PS50893">
    <property type="entry name" value="ABC_TRANSPORTER_2"/>
    <property type="match status" value="1"/>
</dbReference>
<keyword evidence="7 13" id="KW-0812">Transmembrane</keyword>
<feature type="transmembrane region" description="Helical" evidence="13">
    <location>
        <begin position="139"/>
        <end position="161"/>
    </location>
</feature>
<keyword evidence="6" id="KW-0997">Cell inner membrane</keyword>
<feature type="transmembrane region" description="Helical" evidence="13">
    <location>
        <begin position="167"/>
        <end position="185"/>
    </location>
</feature>
<comment type="similarity">
    <text evidence="13">Belongs to the binding-protein-dependent transport system permease family.</text>
</comment>
<keyword evidence="11 13" id="KW-1133">Transmembrane helix</keyword>
<dbReference type="InterPro" id="IPR025966">
    <property type="entry name" value="OppC_N"/>
</dbReference>
<dbReference type="Pfam" id="PF08352">
    <property type="entry name" value="oligo_HPY"/>
    <property type="match status" value="1"/>
</dbReference>
<evidence type="ECO:0000256" key="5">
    <source>
        <dbReference type="ARBA" id="ARBA00022475"/>
    </source>
</evidence>
<evidence type="ECO:0000256" key="13">
    <source>
        <dbReference type="RuleBase" id="RU363032"/>
    </source>
</evidence>
<dbReference type="InterPro" id="IPR027417">
    <property type="entry name" value="P-loop_NTPase"/>
</dbReference>
<keyword evidence="4 13" id="KW-0813">Transport</keyword>
<dbReference type="Gene3D" id="3.40.50.300">
    <property type="entry name" value="P-loop containing nucleotide triphosphate hydrolases"/>
    <property type="match status" value="1"/>
</dbReference>
<evidence type="ECO:0000256" key="3">
    <source>
        <dbReference type="ARBA" id="ARBA00005417"/>
    </source>
</evidence>
<comment type="caution">
    <text evidence="17">The sequence shown here is derived from an EMBL/GenBank/DDBJ whole genome shotgun (WGS) entry which is preliminary data.</text>
</comment>
<evidence type="ECO:0000256" key="10">
    <source>
        <dbReference type="ARBA" id="ARBA00022967"/>
    </source>
</evidence>
<dbReference type="InterPro" id="IPR003439">
    <property type="entry name" value="ABC_transporter-like_ATP-bd"/>
</dbReference>
<evidence type="ECO:0000313" key="18">
    <source>
        <dbReference type="Proteomes" id="UP001448614"/>
    </source>
</evidence>
<feature type="domain" description="ABC transporter" evidence="15">
    <location>
        <begin position="351"/>
        <end position="607"/>
    </location>
</feature>
<dbReference type="PANTHER" id="PTHR43297">
    <property type="entry name" value="OLIGOPEPTIDE TRANSPORT ATP-BINDING PROTEIN APPD"/>
    <property type="match status" value="1"/>
</dbReference>
<dbReference type="EMBL" id="JBBMFV010000004">
    <property type="protein sequence ID" value="MEO3940425.1"/>
    <property type="molecule type" value="Genomic_DNA"/>
</dbReference>
<dbReference type="InterPro" id="IPR017871">
    <property type="entry name" value="ABC_transporter-like_CS"/>
</dbReference>